<proteinExistence type="predicted"/>
<evidence type="ECO:0008006" key="4">
    <source>
        <dbReference type="Google" id="ProtNLM"/>
    </source>
</evidence>
<protein>
    <recommendedName>
        <fullName evidence="4">GPI anchored protein</fullName>
    </recommendedName>
</protein>
<dbReference type="RefSeq" id="XP_029757944.1">
    <property type="nucleotide sequence ID" value="XM_029905996.1"/>
</dbReference>
<organism evidence="2 3">
    <name type="scientific">Aureobasidium pullulans EXF-150</name>
    <dbReference type="NCBI Taxonomy" id="1043002"/>
    <lineage>
        <taxon>Eukaryota</taxon>
        <taxon>Fungi</taxon>
        <taxon>Dikarya</taxon>
        <taxon>Ascomycota</taxon>
        <taxon>Pezizomycotina</taxon>
        <taxon>Dothideomycetes</taxon>
        <taxon>Dothideomycetidae</taxon>
        <taxon>Dothideales</taxon>
        <taxon>Saccotheciaceae</taxon>
        <taxon>Aureobasidium</taxon>
    </lineage>
</organism>
<keyword evidence="3" id="KW-1185">Reference proteome</keyword>
<dbReference type="AlphaFoldDB" id="A0A074XI99"/>
<keyword evidence="1" id="KW-0732">Signal</keyword>
<dbReference type="GeneID" id="40748302"/>
<dbReference type="HOGENOM" id="CLU_1434191_0_0_1"/>
<sequence length="189" mass="18848">MRFTQTFFIAAALAAVGFADDDGPCDPQNDNGVVCSNGTPVSSDGVAINTNSVTTTVTDADASSTSLGSRISLISSTDTAILVSTSTNVEFGTTSLPSSLDTRTATNLNTIVQTRESVYTTNTLSNSASRSSAISNTVATSTNTVTTGTAASGTAASSTSTDNFAALQTAGKYAPFGVAVAALGFAAAL</sequence>
<feature type="chain" id="PRO_5001703396" description="GPI anchored protein" evidence="1">
    <location>
        <begin position="20"/>
        <end position="189"/>
    </location>
</feature>
<evidence type="ECO:0000256" key="1">
    <source>
        <dbReference type="SAM" id="SignalP"/>
    </source>
</evidence>
<name>A0A074XI99_AURPU</name>
<reference evidence="2 3" key="1">
    <citation type="journal article" date="2014" name="BMC Genomics">
        <title>Genome sequencing of four Aureobasidium pullulans varieties: biotechnological potential, stress tolerance, and description of new species.</title>
        <authorList>
            <person name="Gostin Ar C."/>
            <person name="Ohm R.A."/>
            <person name="Kogej T."/>
            <person name="Sonjak S."/>
            <person name="Turk M."/>
            <person name="Zajc J."/>
            <person name="Zalar P."/>
            <person name="Grube M."/>
            <person name="Sun H."/>
            <person name="Han J."/>
            <person name="Sharma A."/>
            <person name="Chiniquy J."/>
            <person name="Ngan C.Y."/>
            <person name="Lipzen A."/>
            <person name="Barry K."/>
            <person name="Grigoriev I.V."/>
            <person name="Gunde-Cimerman N."/>
        </authorList>
    </citation>
    <scope>NUCLEOTIDE SEQUENCE [LARGE SCALE GENOMIC DNA]</scope>
    <source>
        <strain evidence="2 3">EXF-150</strain>
    </source>
</reference>
<gene>
    <name evidence="2" type="ORF">M438DRAFT_347841</name>
</gene>
<accession>A0A074XI99</accession>
<dbReference type="EMBL" id="KL584990">
    <property type="protein sequence ID" value="KEQ81757.1"/>
    <property type="molecule type" value="Genomic_DNA"/>
</dbReference>
<dbReference type="Proteomes" id="UP000030706">
    <property type="component" value="Unassembled WGS sequence"/>
</dbReference>
<dbReference type="OrthoDB" id="3939790at2759"/>
<evidence type="ECO:0000313" key="2">
    <source>
        <dbReference type="EMBL" id="KEQ81757.1"/>
    </source>
</evidence>
<feature type="signal peptide" evidence="1">
    <location>
        <begin position="1"/>
        <end position="19"/>
    </location>
</feature>
<evidence type="ECO:0000313" key="3">
    <source>
        <dbReference type="Proteomes" id="UP000030706"/>
    </source>
</evidence>